<feature type="transmembrane region" description="Helical" evidence="10">
    <location>
        <begin position="387"/>
        <end position="407"/>
    </location>
</feature>
<feature type="transmembrane region" description="Helical" evidence="10">
    <location>
        <begin position="413"/>
        <end position="441"/>
    </location>
</feature>
<proteinExistence type="predicted"/>
<evidence type="ECO:0000256" key="5">
    <source>
        <dbReference type="ARBA" id="ARBA00022737"/>
    </source>
</evidence>
<dbReference type="InterPro" id="IPR011993">
    <property type="entry name" value="PH-like_dom_sf"/>
</dbReference>
<dbReference type="PANTHER" id="PTHR43341">
    <property type="entry name" value="AMINO ACID PERMEASE"/>
    <property type="match status" value="1"/>
</dbReference>
<dbReference type="Pfam" id="PF00621">
    <property type="entry name" value="RhoGEF"/>
    <property type="match status" value="1"/>
</dbReference>
<dbReference type="InterPro" id="IPR003591">
    <property type="entry name" value="Leu-rich_rpt_typical-subtyp"/>
</dbReference>
<feature type="compositionally biased region" description="Polar residues" evidence="9">
    <location>
        <begin position="1378"/>
        <end position="1400"/>
    </location>
</feature>
<dbReference type="SMART" id="SM00325">
    <property type="entry name" value="RhoGEF"/>
    <property type="match status" value="1"/>
</dbReference>
<name>A0A5N5QLR6_9AGAM</name>
<dbReference type="Gene3D" id="2.30.29.30">
    <property type="entry name" value="Pleckstrin-homology domain (PH domain)/Phosphotyrosine-binding domain (PTB)"/>
    <property type="match status" value="1"/>
</dbReference>
<comment type="subcellular location">
    <subcellularLocation>
        <location evidence="1">Membrane</location>
        <topology evidence="1">Multi-pass membrane protein</topology>
    </subcellularLocation>
</comment>
<feature type="region of interest" description="Disordered" evidence="9">
    <location>
        <begin position="1243"/>
        <end position="1270"/>
    </location>
</feature>
<organism evidence="12 13">
    <name type="scientific">Ceratobasidium theobromae</name>
    <dbReference type="NCBI Taxonomy" id="1582974"/>
    <lineage>
        <taxon>Eukaryota</taxon>
        <taxon>Fungi</taxon>
        <taxon>Dikarya</taxon>
        <taxon>Basidiomycota</taxon>
        <taxon>Agaricomycotina</taxon>
        <taxon>Agaricomycetes</taxon>
        <taxon>Cantharellales</taxon>
        <taxon>Ceratobasidiaceae</taxon>
        <taxon>Ceratobasidium</taxon>
    </lineage>
</organism>
<dbReference type="InterPro" id="IPR004840">
    <property type="entry name" value="Amino_acid_permease_CS"/>
</dbReference>
<evidence type="ECO:0000259" key="11">
    <source>
        <dbReference type="PROSITE" id="PS50010"/>
    </source>
</evidence>
<feature type="region of interest" description="Disordered" evidence="9">
    <location>
        <begin position="782"/>
        <end position="813"/>
    </location>
</feature>
<dbReference type="PANTHER" id="PTHR43341:SF20">
    <property type="entry name" value="AAT FAMILY AMINO ACID TRANSPORTER"/>
    <property type="match status" value="1"/>
</dbReference>
<evidence type="ECO:0000256" key="9">
    <source>
        <dbReference type="SAM" id="MobiDB-lite"/>
    </source>
</evidence>
<dbReference type="EMBL" id="SSOP01000072">
    <property type="protein sequence ID" value="KAB5592227.1"/>
    <property type="molecule type" value="Genomic_DNA"/>
</dbReference>
<feature type="transmembrane region" description="Helical" evidence="10">
    <location>
        <begin position="52"/>
        <end position="71"/>
    </location>
</feature>
<feature type="compositionally biased region" description="Polar residues" evidence="9">
    <location>
        <begin position="1159"/>
        <end position="1178"/>
    </location>
</feature>
<feature type="region of interest" description="Disordered" evidence="9">
    <location>
        <begin position="840"/>
        <end position="863"/>
    </location>
</feature>
<dbReference type="InterPro" id="IPR032675">
    <property type="entry name" value="LRR_dom_sf"/>
</dbReference>
<dbReference type="GO" id="GO:0016020">
    <property type="term" value="C:membrane"/>
    <property type="evidence" value="ECO:0007669"/>
    <property type="project" value="UniProtKB-SubCell"/>
</dbReference>
<keyword evidence="6" id="KW-0029">Amino-acid transport</keyword>
<dbReference type="Gene3D" id="1.20.900.10">
    <property type="entry name" value="Dbl homology (DH) domain"/>
    <property type="match status" value="1"/>
</dbReference>
<evidence type="ECO:0000313" key="12">
    <source>
        <dbReference type="EMBL" id="KAB5592227.1"/>
    </source>
</evidence>
<sequence>MADVHGGEKPPYLNEKGQNKSGSDYEVNHAVDPVGEEYVVERKLKRQLKNRHIAMISIGGVIGTGLFLGTATSLRNGGPIGLLLGYMVVGSICYSVMISLGEMIAYLPIPGGHIKLAERFVDPAFSFTMGWNYWYNWTIILPAELAAAAVLINYWMKERINDALWISICLIVVVAINMLGAGVYGECEFIFASIKVITITGLIILGIVLDLGGGPNHDRIGFRYWKNPGPFVQFSGIGGSKVGAPGQFLGWWSVMTQAAFSFIGTEIVAIAAGEAKNPRRNLPKAIRRVYIRILLFYIGGTLIIGLLVPSNHPDLNLETGDAAASPFVIAIKTAGIKGLPSVINAALLTSAWSAASSDLYTSSRALYGLALAGNAPRVFAKVSKSGLPYVSVIFCSCFSALAFMSVSSGSGRVFGWFANMTAVAGLMTWFGICVTYIRFYSGLKAQGIDRSTLPFMSKLQPFAAWYAMVFCLLICFFSGWKVFLKGRWAVDTFVTNYIPLALFPILYLGSKYYYRQPMPKPHEMDFYTGIAEIEADTYDEPPPKNVWEKFWAVIVVSGGREGDERIGGTAIRWFPRHFVHVETVGHFGMSQRGTTGVCARRALRLGRARPVLGLESVKSPRAGDEFQSMGEWRVGVWRGETWYDGTGTRVQVQVGWGVGVCGTLEPCGGDDMIQSHVTDGSGCLGLTGKTPVAAMLSRSSSAHESARRGPPRPPPAHPVPSAPDDTRRRREATIRPHARSRPRSIEQFGESDGWVYSALICADYRDSFIDGFCSDDERAEIPPGTATTADEARVAGAHRPQLSMSSRAPVAESNIRWSAVRSRSGSNASASAWRTASVYDDDQDDYGLPSPSPDPDGAMANGEYGGIVGPRRDLYSDDELESVVEENESEGLSDDDREDRTAAMIVAAEGRGLIVDAQGRPLEDLDVQQGTHSLALFFFFFFFFFPLIAIAGTTHLLLAHSPTLSSLSAHLAHVLPQISTTLLCLDISNNSLAALPQALAACTHLEELNLSYNPLRALPSALGALVSLRVLIADACELVGLPAQLVHLGGLHSLSVRLNRLTTLPVWMCAMPALEVLKIDGNAFAGPWRAVVDPLLPRDVSPGPSPLARNNAVYGAARAANSYPLLSTSASDGLASPIVLAGVQRSHSYQPTLAAARPSTAQGMSSSPVAPYPTSASAPHSPPGKFRTLSPPPPLPGFMSPPLGAALGATGLAHLPIPSLAQQSLSPSTAAALSMHLGALAPVRREKKKRRPGGGSISGSEIVTTDAESEHERWAISNSKSLLIPCRHSETVTSWTSRGSGPRRMKSADELRRMGTGNLVAGYEDWVAPPSAPVVATPPPLPEPQGSQVKRYMSLGVRGSPNRADARHMWGGTEGRASRNSTGPRGSRYSARTSGLQVQTLDEDEVSPDVSYEFGTSEEGRSDERGMIRTASDERVGSRYSGMETVRYSAAADHHDDPKGGEEHRRKGRWGFLKKVSMGRLRSHSNAERLGRLPPAQVGSMPGLPMHRKGDIQHVHRGSTPPPQPIAMVTVAPPRIDTGAGSPASSVLTARVFNGMALPPSSPGLLQPTAPRAKRRSFLPFDNPPTLNIPIPSSEPFMPNVVALSGGETEHDEAAAEEEAQRRADLEAARAQVALKGVMCYLRDLADLGAAEGGSMPLMPRNTRRPPLTQYMDGRTRSDGSYASSTSTPPMLRSAPSTASLKGGQDSVNTTDSSGSGGHGFAEDRKYKDDKGRRAAIVREIVDTEKSYVKGLQELLDIYVKPASEPAPGLNVGKETTIPAQERKIVFTGVDALLQFHKMSFLPSLVAAAEILSTGGEDTNGQVSTRAAHAVANVFVSHAAFMKINFDNAIQRLQFWSAPPSAPNTPGSATGAAAPSAVGVGLSMVAMGVAGVAPDQPPHTATLNAGQRKRIKQFLKRCRLNPRHSQLNLEGYLLLPIQRIPRYKMLLDNLVTCTPPQPDTRDDPLERALEEIAVLASSMNEGKRESESRTKLVQWQSRIRGKFISPLVQPHRRLIMDGRLQLVRLVKKVNARSDVANPDGTIGHVDVPCLSSDSNPKQLVAILCNDLLVLCKEPPASDTSGQVELWAVLRMQTMAQPASIVSGNGLRIVDNKAILYFNTQSTSEALTWQRGKSSGSMME</sequence>
<dbReference type="Gene3D" id="1.20.1740.10">
    <property type="entry name" value="Amino acid/polyamine transporter I"/>
    <property type="match status" value="1"/>
</dbReference>
<dbReference type="Gene3D" id="3.80.10.10">
    <property type="entry name" value="Ribonuclease Inhibitor"/>
    <property type="match status" value="1"/>
</dbReference>
<feature type="transmembrane region" description="Helical" evidence="10">
    <location>
        <begin position="134"/>
        <end position="156"/>
    </location>
</feature>
<dbReference type="PROSITE" id="PS00218">
    <property type="entry name" value="AMINO_ACID_PERMEASE_1"/>
    <property type="match status" value="1"/>
</dbReference>
<dbReference type="SMART" id="SM00369">
    <property type="entry name" value="LRR_TYP"/>
    <property type="match status" value="3"/>
</dbReference>
<dbReference type="GO" id="GO:0015171">
    <property type="term" value="F:amino acid transmembrane transporter activity"/>
    <property type="evidence" value="ECO:0007669"/>
    <property type="project" value="TreeGrafter"/>
</dbReference>
<feature type="transmembrane region" description="Helical" evidence="10">
    <location>
        <begin position="496"/>
        <end position="514"/>
    </location>
</feature>
<feature type="compositionally biased region" description="Polar residues" evidence="9">
    <location>
        <begin position="1679"/>
        <end position="1714"/>
    </location>
</feature>
<dbReference type="Pfam" id="PF00324">
    <property type="entry name" value="AA_permease"/>
    <property type="match status" value="1"/>
</dbReference>
<comment type="caution">
    <text evidence="12">The sequence shown here is derived from an EMBL/GenBank/DDBJ whole genome shotgun (WGS) entry which is preliminary data.</text>
</comment>
<keyword evidence="5" id="KW-0677">Repeat</keyword>
<gene>
    <name evidence="12" type="ORF">CTheo_4324</name>
</gene>
<keyword evidence="8 10" id="KW-0472">Membrane</keyword>
<dbReference type="Proteomes" id="UP000383932">
    <property type="component" value="Unassembled WGS sequence"/>
</dbReference>
<dbReference type="InterPro" id="IPR000219">
    <property type="entry name" value="DH_dom"/>
</dbReference>
<dbReference type="GO" id="GO:0005085">
    <property type="term" value="F:guanyl-nucleotide exchange factor activity"/>
    <property type="evidence" value="ECO:0007669"/>
    <property type="project" value="InterPro"/>
</dbReference>
<feature type="transmembrane region" description="Helical" evidence="10">
    <location>
        <begin position="83"/>
        <end position="109"/>
    </location>
</feature>
<reference evidence="12 13" key="1">
    <citation type="journal article" date="2019" name="Fungal Biol. Biotechnol.">
        <title>Draft genome sequence of fastidious pathogen Ceratobasidium theobromae, which causes vascular-streak dieback in Theobroma cacao.</title>
        <authorList>
            <person name="Ali S.S."/>
            <person name="Asman A."/>
            <person name="Shao J."/>
            <person name="Firmansyah A.P."/>
            <person name="Susilo A.W."/>
            <person name="Rosmana A."/>
            <person name="McMahon P."/>
            <person name="Junaid M."/>
            <person name="Guest D."/>
            <person name="Kheng T.Y."/>
            <person name="Meinhardt L.W."/>
            <person name="Bailey B.A."/>
        </authorList>
    </citation>
    <scope>NUCLEOTIDE SEQUENCE [LARGE SCALE GENOMIC DNA]</scope>
    <source>
        <strain evidence="12 13">CT2</strain>
    </source>
</reference>
<evidence type="ECO:0000256" key="1">
    <source>
        <dbReference type="ARBA" id="ARBA00004141"/>
    </source>
</evidence>
<feature type="region of interest" description="Disordered" evidence="9">
    <location>
        <begin position="1"/>
        <end position="26"/>
    </location>
</feature>
<feature type="compositionally biased region" description="Basic and acidic residues" evidence="9">
    <location>
        <begin position="724"/>
        <end position="734"/>
    </location>
</feature>
<keyword evidence="13" id="KW-1185">Reference proteome</keyword>
<evidence type="ECO:0000256" key="7">
    <source>
        <dbReference type="ARBA" id="ARBA00022989"/>
    </source>
</evidence>
<feature type="transmembrane region" description="Helical" evidence="10">
    <location>
        <begin position="934"/>
        <end position="958"/>
    </location>
</feature>
<protein>
    <submittedName>
        <fullName evidence="12">Guanine exchange factor for Rac 30</fullName>
    </submittedName>
</protein>
<keyword evidence="2" id="KW-0813">Transport</keyword>
<dbReference type="SUPFAM" id="SSF48065">
    <property type="entry name" value="DBL homology domain (DH-domain)"/>
    <property type="match status" value="1"/>
</dbReference>
<keyword evidence="4 10" id="KW-0812">Transmembrane</keyword>
<dbReference type="InterPro" id="IPR004841">
    <property type="entry name" value="AA-permease/SLC12A_dom"/>
</dbReference>
<evidence type="ECO:0000256" key="2">
    <source>
        <dbReference type="ARBA" id="ARBA00022448"/>
    </source>
</evidence>
<feature type="region of interest" description="Disordered" evidence="9">
    <location>
        <begin position="1651"/>
        <end position="1729"/>
    </location>
</feature>
<keyword evidence="7 10" id="KW-1133">Transmembrane helix</keyword>
<feature type="transmembrane region" description="Helical" evidence="10">
    <location>
        <begin position="163"/>
        <end position="183"/>
    </location>
</feature>
<feature type="compositionally biased region" description="Pro residues" evidence="9">
    <location>
        <begin position="711"/>
        <end position="721"/>
    </location>
</feature>
<feature type="domain" description="DH" evidence="11">
    <location>
        <begin position="1733"/>
        <end position="1982"/>
    </location>
</feature>
<dbReference type="SUPFAM" id="SSF52058">
    <property type="entry name" value="L domain-like"/>
    <property type="match status" value="1"/>
</dbReference>
<evidence type="ECO:0000256" key="8">
    <source>
        <dbReference type="ARBA" id="ARBA00023136"/>
    </source>
</evidence>
<feature type="region of interest" description="Disordered" evidence="9">
    <location>
        <begin position="1358"/>
        <end position="1424"/>
    </location>
</feature>
<dbReference type="InterPro" id="IPR050524">
    <property type="entry name" value="APC_YAT"/>
</dbReference>
<feature type="region of interest" description="Disordered" evidence="9">
    <location>
        <begin position="695"/>
        <end position="745"/>
    </location>
</feature>
<dbReference type="PROSITE" id="PS50010">
    <property type="entry name" value="DH_2"/>
    <property type="match status" value="1"/>
</dbReference>
<dbReference type="InterPro" id="IPR035899">
    <property type="entry name" value="DBL_dom_sf"/>
</dbReference>
<evidence type="ECO:0000256" key="3">
    <source>
        <dbReference type="ARBA" id="ARBA00022614"/>
    </source>
</evidence>
<dbReference type="SMART" id="SM00364">
    <property type="entry name" value="LRR_BAC"/>
    <property type="match status" value="3"/>
</dbReference>
<evidence type="ECO:0000256" key="4">
    <source>
        <dbReference type="ARBA" id="ARBA00022692"/>
    </source>
</evidence>
<accession>A0A5N5QLR6</accession>
<evidence type="ECO:0000256" key="6">
    <source>
        <dbReference type="ARBA" id="ARBA00022970"/>
    </source>
</evidence>
<feature type="region of interest" description="Disordered" evidence="9">
    <location>
        <begin position="1151"/>
        <end position="1192"/>
    </location>
</feature>
<feature type="transmembrane region" description="Helical" evidence="10">
    <location>
        <begin position="289"/>
        <end position="308"/>
    </location>
</feature>
<feature type="transmembrane region" description="Helical" evidence="10">
    <location>
        <begin position="462"/>
        <end position="484"/>
    </location>
</feature>
<evidence type="ECO:0000256" key="10">
    <source>
        <dbReference type="SAM" id="Phobius"/>
    </source>
</evidence>
<dbReference type="OrthoDB" id="660555at2759"/>
<keyword evidence="3" id="KW-0433">Leucine-rich repeat</keyword>
<dbReference type="FunFam" id="1.20.1740.10:FF:000006">
    <property type="entry name" value="General amino acid permease"/>
    <property type="match status" value="1"/>
</dbReference>
<feature type="transmembrane region" description="Helical" evidence="10">
    <location>
        <begin position="189"/>
        <end position="209"/>
    </location>
</feature>
<evidence type="ECO:0000313" key="13">
    <source>
        <dbReference type="Proteomes" id="UP000383932"/>
    </source>
</evidence>